<evidence type="ECO:0000313" key="2">
    <source>
        <dbReference type="EMBL" id="OYR58625.1"/>
    </source>
</evidence>
<feature type="region of interest" description="Disordered" evidence="1">
    <location>
        <begin position="1"/>
        <end position="53"/>
    </location>
</feature>
<evidence type="ECO:0000256" key="1">
    <source>
        <dbReference type="SAM" id="MobiDB-lite"/>
    </source>
</evidence>
<name>A0A256IQ17_9EURY</name>
<accession>A0A256IQ17</accession>
<protein>
    <submittedName>
        <fullName evidence="2">Uncharacterized protein</fullName>
    </submittedName>
</protein>
<dbReference type="Proteomes" id="UP000216308">
    <property type="component" value="Unassembled WGS sequence"/>
</dbReference>
<feature type="region of interest" description="Disordered" evidence="1">
    <location>
        <begin position="171"/>
        <end position="202"/>
    </location>
</feature>
<reference evidence="2 3" key="1">
    <citation type="journal article" date="2014" name="Front. Microbiol.">
        <title>Population and genomic analysis of the genus Halorubrum.</title>
        <authorList>
            <person name="Fullmer M.S."/>
            <person name="Soucy S.M."/>
            <person name="Swithers K.S."/>
            <person name="Makkay A.M."/>
            <person name="Wheeler R."/>
            <person name="Ventosa A."/>
            <person name="Gogarten J.P."/>
            <person name="Papke R.T."/>
        </authorList>
    </citation>
    <scope>NUCLEOTIDE SEQUENCE [LARGE SCALE GENOMIC DNA]</scope>
    <source>
        <strain evidence="2 3">Cb34</strain>
    </source>
</reference>
<dbReference type="AlphaFoldDB" id="A0A256IQ17"/>
<sequence length="202" mass="23059">MPRTTKTFDLEEEKRRLNEELDKLADQEAEDIRAEQAEGETPTGKFRRQERREEAQRLEQMLVGVEWALDPDNEDDVDPIDEVTLGALNAAEYGLVSDYMTKRVDEFQGPTENARGEQMRRTIFATGAIIEAPFIDDDIRNSNIEEKYKAVATKLAPQFVYWIEQRGDELTTPEVEGNGFAKRVAEKREETAPPSTPSPKHS</sequence>
<proteinExistence type="predicted"/>
<feature type="compositionally biased region" description="Basic and acidic residues" evidence="1">
    <location>
        <begin position="1"/>
        <end position="36"/>
    </location>
</feature>
<dbReference type="OrthoDB" id="351310at2157"/>
<evidence type="ECO:0000313" key="3">
    <source>
        <dbReference type="Proteomes" id="UP000216308"/>
    </source>
</evidence>
<comment type="caution">
    <text evidence="2">The sequence shown here is derived from an EMBL/GenBank/DDBJ whole genome shotgun (WGS) entry which is preliminary data.</text>
</comment>
<dbReference type="EMBL" id="NHPJ01000027">
    <property type="protein sequence ID" value="OYR58625.1"/>
    <property type="molecule type" value="Genomic_DNA"/>
</dbReference>
<keyword evidence="3" id="KW-1185">Reference proteome</keyword>
<dbReference type="RefSeq" id="WP_094529841.1">
    <property type="nucleotide sequence ID" value="NZ_NHPJ01000027.1"/>
</dbReference>
<organism evidence="2 3">
    <name type="scientific">Halorubrum halodurans</name>
    <dbReference type="NCBI Taxonomy" id="1383851"/>
    <lineage>
        <taxon>Archaea</taxon>
        <taxon>Methanobacteriati</taxon>
        <taxon>Methanobacteriota</taxon>
        <taxon>Stenosarchaea group</taxon>
        <taxon>Halobacteria</taxon>
        <taxon>Halobacteriales</taxon>
        <taxon>Haloferacaceae</taxon>
        <taxon>Halorubrum</taxon>
    </lineage>
</organism>
<gene>
    <name evidence="2" type="ORF">DJ70_02550</name>
</gene>